<dbReference type="Proteomes" id="UP000298781">
    <property type="component" value="Chromosome"/>
</dbReference>
<keyword evidence="2" id="KW-1185">Reference proteome</keyword>
<dbReference type="EMBL" id="CP039690">
    <property type="protein sequence ID" value="QCI64728.1"/>
    <property type="molecule type" value="Genomic_DNA"/>
</dbReference>
<accession>A0A4D7B222</accession>
<evidence type="ECO:0000313" key="1">
    <source>
        <dbReference type="EMBL" id="QCI64728.1"/>
    </source>
</evidence>
<organism evidence="1 2">
    <name type="scientific">Phreatobacter stygius</name>
    <dbReference type="NCBI Taxonomy" id="1940610"/>
    <lineage>
        <taxon>Bacteria</taxon>
        <taxon>Pseudomonadati</taxon>
        <taxon>Pseudomonadota</taxon>
        <taxon>Alphaproteobacteria</taxon>
        <taxon>Hyphomicrobiales</taxon>
        <taxon>Phreatobacteraceae</taxon>
        <taxon>Phreatobacter</taxon>
    </lineage>
</organism>
<proteinExistence type="predicted"/>
<name>A0A4D7B222_9HYPH</name>
<reference evidence="1 2" key="1">
    <citation type="submission" date="2019-04" db="EMBL/GenBank/DDBJ databases">
        <title>Phreatobacter aquaticus sp. nov.</title>
        <authorList>
            <person name="Choi A."/>
        </authorList>
    </citation>
    <scope>NUCLEOTIDE SEQUENCE [LARGE SCALE GENOMIC DNA]</scope>
    <source>
        <strain evidence="1 2">KCTC 52518</strain>
    </source>
</reference>
<gene>
    <name evidence="1" type="ORF">E8M01_11150</name>
</gene>
<dbReference type="AlphaFoldDB" id="A0A4D7B222"/>
<sequence>MSRQRIIHAFDAGPPQALAVAGLAARFHAWRGISGRRYLATVYPASDPPAYEGAVMVLARRETDGTRLAVWAGRAPCSARALARLAQMKRADEVHVHLIAENEQERATVAADLATPVQAFATAA</sequence>
<dbReference type="OrthoDB" id="7870314at2"/>
<protein>
    <submittedName>
        <fullName evidence="1">Uncharacterized protein</fullName>
    </submittedName>
</protein>
<dbReference type="KEGG" id="pstg:E8M01_11150"/>
<evidence type="ECO:0000313" key="2">
    <source>
        <dbReference type="Proteomes" id="UP000298781"/>
    </source>
</evidence>
<dbReference type="RefSeq" id="WP_136960179.1">
    <property type="nucleotide sequence ID" value="NZ_CP039690.1"/>
</dbReference>